<keyword evidence="3" id="KW-1185">Reference proteome</keyword>
<organism evidence="2 3">
    <name type="scientific">Knipowitschia caucasica</name>
    <name type="common">Caucasian dwarf goby</name>
    <name type="synonym">Pomatoschistus caucasicus</name>
    <dbReference type="NCBI Taxonomy" id="637954"/>
    <lineage>
        <taxon>Eukaryota</taxon>
        <taxon>Metazoa</taxon>
        <taxon>Chordata</taxon>
        <taxon>Craniata</taxon>
        <taxon>Vertebrata</taxon>
        <taxon>Euteleostomi</taxon>
        <taxon>Actinopterygii</taxon>
        <taxon>Neopterygii</taxon>
        <taxon>Teleostei</taxon>
        <taxon>Neoteleostei</taxon>
        <taxon>Acanthomorphata</taxon>
        <taxon>Gobiaria</taxon>
        <taxon>Gobiiformes</taxon>
        <taxon>Gobioidei</taxon>
        <taxon>Gobiidae</taxon>
        <taxon>Gobiinae</taxon>
        <taxon>Knipowitschia</taxon>
    </lineage>
</organism>
<sequence length="164" mass="17631">MKTLLLTLALSAVCGSIWALPAPTPAPYRAFCKTMWLFDANCSDISIVLVKQIQSFAPEIGCEMCHYTLVSVTPQYIMANHTSPDGLYTEMISIAFFPTMVPGGCRASAVSQSVLFSASLLDNGVNYCNLHNLVTASGLSSQPDFLEMTNEWACLSVGLATCGM</sequence>
<evidence type="ECO:0000313" key="2">
    <source>
        <dbReference type="EMBL" id="CAL1580266.1"/>
    </source>
</evidence>
<gene>
    <name evidence="2" type="ORF">KC01_LOCUS11135</name>
</gene>
<accession>A0AAV2JUI2</accession>
<dbReference type="AlphaFoldDB" id="A0AAV2JUI2"/>
<name>A0AAV2JUI2_KNICA</name>
<feature type="chain" id="PRO_5043629154" evidence="1">
    <location>
        <begin position="20"/>
        <end position="164"/>
    </location>
</feature>
<reference evidence="2 3" key="1">
    <citation type="submission" date="2024-04" db="EMBL/GenBank/DDBJ databases">
        <authorList>
            <person name="Waldvogel A.-M."/>
            <person name="Schoenle A."/>
        </authorList>
    </citation>
    <scope>NUCLEOTIDE SEQUENCE [LARGE SCALE GENOMIC DNA]</scope>
</reference>
<feature type="signal peptide" evidence="1">
    <location>
        <begin position="1"/>
        <end position="19"/>
    </location>
</feature>
<evidence type="ECO:0000256" key="1">
    <source>
        <dbReference type="SAM" id="SignalP"/>
    </source>
</evidence>
<dbReference type="PANTHER" id="PTHR38564:SF2">
    <property type="entry name" value="WU:FC46H12 PRECURSOR"/>
    <property type="match status" value="1"/>
</dbReference>
<protein>
    <submittedName>
        <fullName evidence="2">Uncharacterized protein</fullName>
    </submittedName>
</protein>
<dbReference type="EMBL" id="OZ035836">
    <property type="protein sequence ID" value="CAL1580266.1"/>
    <property type="molecule type" value="Genomic_DNA"/>
</dbReference>
<keyword evidence="1" id="KW-0732">Signal</keyword>
<dbReference type="Proteomes" id="UP001497482">
    <property type="component" value="Chromosome 14"/>
</dbReference>
<dbReference type="PANTHER" id="PTHR38564">
    <property type="entry name" value="SI:CH73-250A16.5-RELATED"/>
    <property type="match status" value="1"/>
</dbReference>
<proteinExistence type="predicted"/>
<evidence type="ECO:0000313" key="3">
    <source>
        <dbReference type="Proteomes" id="UP001497482"/>
    </source>
</evidence>